<gene>
    <name evidence="3" type="ORF">AAG747_11510</name>
</gene>
<keyword evidence="1" id="KW-1133">Transmembrane helix</keyword>
<comment type="caution">
    <text evidence="3">The sequence shown here is derived from an EMBL/GenBank/DDBJ whole genome shotgun (WGS) entry which is preliminary data.</text>
</comment>
<feature type="transmembrane region" description="Helical" evidence="1">
    <location>
        <begin position="308"/>
        <end position="328"/>
    </location>
</feature>
<dbReference type="InterPro" id="IPR050834">
    <property type="entry name" value="Glycosyltransf_2"/>
</dbReference>
<dbReference type="Gene3D" id="3.90.550.10">
    <property type="entry name" value="Spore Coat Polysaccharide Biosynthesis Protein SpsA, Chain A"/>
    <property type="match status" value="1"/>
</dbReference>
<feature type="transmembrane region" description="Helical" evidence="1">
    <location>
        <begin position="6"/>
        <end position="28"/>
    </location>
</feature>
<feature type="transmembrane region" description="Helical" evidence="1">
    <location>
        <begin position="281"/>
        <end position="302"/>
    </location>
</feature>
<dbReference type="EMBL" id="JBDKWZ010000006">
    <property type="protein sequence ID" value="MEN7548541.1"/>
    <property type="molecule type" value="Genomic_DNA"/>
</dbReference>
<feature type="domain" description="Glycosyltransferase 2-like" evidence="2">
    <location>
        <begin position="43"/>
        <end position="209"/>
    </location>
</feature>
<dbReference type="Proteomes" id="UP001403385">
    <property type="component" value="Unassembled WGS sequence"/>
</dbReference>
<dbReference type="InterPro" id="IPR029044">
    <property type="entry name" value="Nucleotide-diphossugar_trans"/>
</dbReference>
<organism evidence="3 4">
    <name type="scientific">Rapidithrix thailandica</name>
    <dbReference type="NCBI Taxonomy" id="413964"/>
    <lineage>
        <taxon>Bacteria</taxon>
        <taxon>Pseudomonadati</taxon>
        <taxon>Bacteroidota</taxon>
        <taxon>Cytophagia</taxon>
        <taxon>Cytophagales</taxon>
        <taxon>Flammeovirgaceae</taxon>
        <taxon>Rapidithrix</taxon>
    </lineage>
</organism>
<keyword evidence="1" id="KW-0812">Transmembrane</keyword>
<dbReference type="InterPro" id="IPR001173">
    <property type="entry name" value="Glyco_trans_2-like"/>
</dbReference>
<name>A0AAW9SCT9_9BACT</name>
<evidence type="ECO:0000313" key="4">
    <source>
        <dbReference type="Proteomes" id="UP001403385"/>
    </source>
</evidence>
<protein>
    <submittedName>
        <fullName evidence="3">Glycosyltransferase</fullName>
        <ecNumber evidence="3">2.4.-.-</ecNumber>
    </submittedName>
</protein>
<keyword evidence="3" id="KW-0808">Transferase</keyword>
<keyword evidence="1" id="KW-0472">Membrane</keyword>
<evidence type="ECO:0000259" key="2">
    <source>
        <dbReference type="Pfam" id="PF00535"/>
    </source>
</evidence>
<evidence type="ECO:0000313" key="3">
    <source>
        <dbReference type="EMBL" id="MEN7548541.1"/>
    </source>
</evidence>
<proteinExistence type="predicted"/>
<accession>A0AAW9SCT9</accession>
<feature type="transmembrane region" description="Helical" evidence="1">
    <location>
        <begin position="335"/>
        <end position="357"/>
    </location>
</feature>
<dbReference type="AlphaFoldDB" id="A0AAW9SCT9"/>
<dbReference type="PANTHER" id="PTHR43685:SF2">
    <property type="entry name" value="GLYCOSYLTRANSFERASE 2-LIKE DOMAIN-CONTAINING PROTEIN"/>
    <property type="match status" value="1"/>
</dbReference>
<dbReference type="PANTHER" id="PTHR43685">
    <property type="entry name" value="GLYCOSYLTRANSFERASE"/>
    <property type="match status" value="1"/>
</dbReference>
<sequence>MSIALLSILLLASAFQILLYAIIFGKLLKKQTPPSSSTFPPVSVIVAAHNEAPNLQKLVPLLLSQEYPQFEIIIANDRSTDNSEAILEDFAKQHPSFRFITIKQTPPEYTSKKFALTQAIQQARYDTLLFTDADCWPTSPHWIKTMCQPYTGTTHAVLGFSPYVKTDGLLNQLIRYETFITGIQYLSFALWGKPYMGVGRNISYQKSLFRQQKGFGKYSSILGGDDDLFINGLQAGTKVAIALSPNSQMLTEPKHTWREWYIQKKRHLSVGKHYQKGSQALLGLILLSHFLHYFLVIILTILNFYTSIAIGVLLIRLLVVSIVLKYLSFKLHYKISIFSIPLLDSLYLVYLLIMGGVTLTSKRITWS</sequence>
<dbReference type="EC" id="2.4.-.-" evidence="3"/>
<reference evidence="3 4" key="1">
    <citation type="submission" date="2024-04" db="EMBL/GenBank/DDBJ databases">
        <title>Novel genus in family Flammeovirgaceae.</title>
        <authorList>
            <person name="Nguyen T.H."/>
            <person name="Vuong T.Q."/>
            <person name="Le H."/>
            <person name="Kim S.-G."/>
        </authorList>
    </citation>
    <scope>NUCLEOTIDE SEQUENCE [LARGE SCALE GENOMIC DNA]</scope>
    <source>
        <strain evidence="3 4">JCM 23209</strain>
    </source>
</reference>
<dbReference type="RefSeq" id="WP_346821320.1">
    <property type="nucleotide sequence ID" value="NZ_JBDKWZ010000006.1"/>
</dbReference>
<evidence type="ECO:0000256" key="1">
    <source>
        <dbReference type="SAM" id="Phobius"/>
    </source>
</evidence>
<keyword evidence="4" id="KW-1185">Reference proteome</keyword>
<dbReference type="GO" id="GO:0016757">
    <property type="term" value="F:glycosyltransferase activity"/>
    <property type="evidence" value="ECO:0007669"/>
    <property type="project" value="UniProtKB-KW"/>
</dbReference>
<dbReference type="Pfam" id="PF00535">
    <property type="entry name" value="Glycos_transf_2"/>
    <property type="match status" value="1"/>
</dbReference>
<keyword evidence="3" id="KW-0328">Glycosyltransferase</keyword>
<dbReference type="SUPFAM" id="SSF53448">
    <property type="entry name" value="Nucleotide-diphospho-sugar transferases"/>
    <property type="match status" value="1"/>
</dbReference>